<name>A0A0H3I068_BURP2</name>
<gene>
    <name evidence="1" type="ordered locus">BP1026B_II1494</name>
</gene>
<dbReference type="InterPro" id="IPR013390">
    <property type="entry name" value="T3SS_HpaP"/>
</dbReference>
<dbReference type="KEGG" id="bpz:BP1026B_II1494"/>
<proteinExistence type="predicted"/>
<dbReference type="Pfam" id="PF09483">
    <property type="entry name" value="HpaP"/>
    <property type="match status" value="1"/>
</dbReference>
<sequence>MLAREIGAFCSDGAIVCAGNWEAQLTLDPELLPRTTLHVALSRFIIRIRFDVPDGETRDLLLTHRSLLERELDEVMRCWGEARDIQLSVW</sequence>
<dbReference type="AlphaFoldDB" id="A0A0H3I068"/>
<dbReference type="EMBL" id="CP002834">
    <property type="protein sequence ID" value="AFI69735.1"/>
    <property type="molecule type" value="Genomic_DNA"/>
</dbReference>
<organism evidence="1 2">
    <name type="scientific">Burkholderia pseudomallei (strain 1026b)</name>
    <dbReference type="NCBI Taxonomy" id="884204"/>
    <lineage>
        <taxon>Bacteria</taxon>
        <taxon>Pseudomonadati</taxon>
        <taxon>Pseudomonadota</taxon>
        <taxon>Betaproteobacteria</taxon>
        <taxon>Burkholderiales</taxon>
        <taxon>Burkholderiaceae</taxon>
        <taxon>Burkholderia</taxon>
        <taxon>pseudomallei group</taxon>
    </lineage>
</organism>
<dbReference type="PATRIC" id="fig|884204.3.peg.5854"/>
<protein>
    <submittedName>
        <fullName evidence="1">Type III secretion protein HpaP</fullName>
    </submittedName>
</protein>
<dbReference type="Proteomes" id="UP000010087">
    <property type="component" value="Chromosome 2"/>
</dbReference>
<dbReference type="NCBIfam" id="TIGR02557">
    <property type="entry name" value="HpaP"/>
    <property type="match status" value="1"/>
</dbReference>
<reference evidence="1 2" key="1">
    <citation type="journal article" date="2012" name="PLoS ONE">
        <title>Evolution of Burkholderia pseudomallei in recurrent melioidosis.</title>
        <authorList>
            <person name="Hayden H.S."/>
            <person name="Lim R."/>
            <person name="Brittnacher M.J."/>
            <person name="Sims E.H."/>
            <person name="Ramage E.R."/>
            <person name="Fong C."/>
            <person name="Wu Z."/>
            <person name="Crist E."/>
            <person name="Chang J."/>
            <person name="Zhou Y."/>
            <person name="Radey M."/>
            <person name="Rohmer L."/>
            <person name="Haugen E."/>
            <person name="Gillett W."/>
            <person name="Wuthiekanun V."/>
            <person name="Peacock S.J."/>
            <person name="Kaul R."/>
            <person name="Miller S.I."/>
            <person name="Manoil C."/>
            <person name="Jacobs M.A."/>
        </authorList>
    </citation>
    <scope>NUCLEOTIDE SEQUENCE [LARGE SCALE GENOMIC DNA]</scope>
    <source>
        <strain evidence="1 2">1026b</strain>
    </source>
</reference>
<evidence type="ECO:0000313" key="1">
    <source>
        <dbReference type="EMBL" id="AFI69735.1"/>
    </source>
</evidence>
<accession>A0A0H3I068</accession>
<evidence type="ECO:0000313" key="2">
    <source>
        <dbReference type="Proteomes" id="UP000010087"/>
    </source>
</evidence>